<dbReference type="GO" id="GO:0009264">
    <property type="term" value="P:deoxyribonucleotide catabolic process"/>
    <property type="evidence" value="ECO:0007669"/>
    <property type="project" value="UniProtKB-UniRule"/>
</dbReference>
<feature type="region of interest" description="Disordered" evidence="8">
    <location>
        <begin position="1"/>
        <end position="26"/>
    </location>
</feature>
<dbReference type="InterPro" id="IPR002915">
    <property type="entry name" value="DeoC/FbaB/LacD_aldolase"/>
</dbReference>
<organism evidence="9 10">
    <name type="scientific">Parabacteroides distasonis</name>
    <dbReference type="NCBI Taxonomy" id="823"/>
    <lineage>
        <taxon>Bacteria</taxon>
        <taxon>Pseudomonadati</taxon>
        <taxon>Bacteroidota</taxon>
        <taxon>Bacteroidia</taxon>
        <taxon>Bacteroidales</taxon>
        <taxon>Tannerellaceae</taxon>
        <taxon>Parabacteroides</taxon>
    </lineage>
</organism>
<dbReference type="GO" id="GO:0004139">
    <property type="term" value="F:deoxyribose-phosphate aldolase activity"/>
    <property type="evidence" value="ECO:0007669"/>
    <property type="project" value="UniProtKB-UniRule"/>
</dbReference>
<dbReference type="SUPFAM" id="SSF51569">
    <property type="entry name" value="Aldolase"/>
    <property type="match status" value="1"/>
</dbReference>
<comment type="similarity">
    <text evidence="2">Belongs to the DeoC/FbaB aldolase family. DeoC type 2 subfamily.</text>
</comment>
<dbReference type="RefSeq" id="WP_121736723.1">
    <property type="nucleotide sequence ID" value="NZ_QXXG01000029.1"/>
</dbReference>
<comment type="pathway">
    <text evidence="1">Carbohydrate degradation; 2-deoxy-D-ribose 1-phosphate degradation; D-glyceraldehyde 3-phosphate and acetaldehyde from 2-deoxy-alpha-D-ribose 1-phosphate: step 2/2.</text>
</comment>
<evidence type="ECO:0000256" key="1">
    <source>
        <dbReference type="ARBA" id="ARBA00004816"/>
    </source>
</evidence>
<dbReference type="EMBL" id="RAYI01000028">
    <property type="protein sequence ID" value="RLT72755.1"/>
    <property type="molecule type" value="Genomic_DNA"/>
</dbReference>
<dbReference type="InterPro" id="IPR011343">
    <property type="entry name" value="DeoC"/>
</dbReference>
<keyword evidence="4 9" id="KW-0456">Lyase</keyword>
<evidence type="ECO:0000256" key="6">
    <source>
        <dbReference type="ARBA" id="ARBA00048791"/>
    </source>
</evidence>
<dbReference type="CDD" id="cd00959">
    <property type="entry name" value="DeoC"/>
    <property type="match status" value="1"/>
</dbReference>
<dbReference type="NCBIfam" id="TIGR00126">
    <property type="entry name" value="deoC"/>
    <property type="match status" value="1"/>
</dbReference>
<evidence type="ECO:0000256" key="8">
    <source>
        <dbReference type="SAM" id="MobiDB-lite"/>
    </source>
</evidence>
<evidence type="ECO:0000256" key="5">
    <source>
        <dbReference type="ARBA" id="ARBA00023270"/>
    </source>
</evidence>
<accession>A0A3L7ZLG7</accession>
<dbReference type="EC" id="4.1.2.4" evidence="3 7"/>
<gene>
    <name evidence="9" type="primary">deoC</name>
    <name evidence="9" type="ORF">D7V78_14015</name>
</gene>
<dbReference type="GO" id="GO:0016052">
    <property type="term" value="P:carbohydrate catabolic process"/>
    <property type="evidence" value="ECO:0007669"/>
    <property type="project" value="TreeGrafter"/>
</dbReference>
<evidence type="ECO:0000313" key="10">
    <source>
        <dbReference type="Proteomes" id="UP000278164"/>
    </source>
</evidence>
<dbReference type="GO" id="GO:0005737">
    <property type="term" value="C:cytoplasm"/>
    <property type="evidence" value="ECO:0007669"/>
    <property type="project" value="InterPro"/>
</dbReference>
<comment type="caution">
    <text evidence="9">The sequence shown here is derived from an EMBL/GenBank/DDBJ whole genome shotgun (WGS) entry which is preliminary data.</text>
</comment>
<dbReference type="Gene3D" id="3.20.20.70">
    <property type="entry name" value="Aldolase class I"/>
    <property type="match status" value="1"/>
</dbReference>
<evidence type="ECO:0000256" key="2">
    <source>
        <dbReference type="ARBA" id="ARBA00009473"/>
    </source>
</evidence>
<dbReference type="PANTHER" id="PTHR10889">
    <property type="entry name" value="DEOXYRIBOSE-PHOSPHATE ALDOLASE"/>
    <property type="match status" value="1"/>
</dbReference>
<reference evidence="9 10" key="1">
    <citation type="submission" date="2018-09" db="EMBL/GenBank/DDBJ databases">
        <title>Murine metabolic-syndrome-specific gut microbial biobank.</title>
        <authorList>
            <person name="Liu C."/>
        </authorList>
    </citation>
    <scope>NUCLEOTIDE SEQUENCE [LARGE SCALE GENOMIC DNA]</scope>
    <source>
        <strain evidence="9 10">8-P5</strain>
    </source>
</reference>
<protein>
    <recommendedName>
        <fullName evidence="3 7">Deoxyribose-phosphate aldolase</fullName>
        <ecNumber evidence="3 7">4.1.2.4</ecNumber>
    </recommendedName>
</protein>
<dbReference type="InterPro" id="IPR013785">
    <property type="entry name" value="Aldolase_TIM"/>
</dbReference>
<dbReference type="AlphaFoldDB" id="A0A3L7ZLG7"/>
<sequence>MAHHHDCECGHDHHHHHEHEHESNSVQIDRYHEAFNKFEPALPDTRTTEAVNALLEKHFQENFTPEVLKTIHGCIDLTSLTSLDTKESIWKMVDTVNDFEGTRPDVPNVAAICVYPLFVETVKQALTAQEVKIASVAGGFPSSQTFTEVKIAETAMAVMQGADEIDIVMNLGYFMEENFEELTEELQEIKESCRHAHLKVILETGALVTAENIQKASILAMYSGADFIKTSTGKGYPGATFEAAYTICKAIKTYHSITGNKVGIKIAGGVRTAEDAVRYYTIVKEILGDEWLNKDLFRIGASSLVGDIEKRLSA</sequence>
<proteinExistence type="inferred from homology"/>
<evidence type="ECO:0000313" key="9">
    <source>
        <dbReference type="EMBL" id="RLT72755.1"/>
    </source>
</evidence>
<dbReference type="Proteomes" id="UP000278164">
    <property type="component" value="Unassembled WGS sequence"/>
</dbReference>
<evidence type="ECO:0000256" key="3">
    <source>
        <dbReference type="ARBA" id="ARBA00012515"/>
    </source>
</evidence>
<dbReference type="OrthoDB" id="9778711at2"/>
<evidence type="ECO:0000256" key="7">
    <source>
        <dbReference type="NCBIfam" id="TIGR00126"/>
    </source>
</evidence>
<keyword evidence="5" id="KW-0704">Schiff base</keyword>
<dbReference type="SMART" id="SM01133">
    <property type="entry name" value="DeoC"/>
    <property type="match status" value="1"/>
</dbReference>
<name>A0A3L7ZLG7_PARDI</name>
<comment type="catalytic activity">
    <reaction evidence="6">
        <text>2-deoxy-D-ribose 5-phosphate = D-glyceraldehyde 3-phosphate + acetaldehyde</text>
        <dbReference type="Rhea" id="RHEA:12821"/>
        <dbReference type="ChEBI" id="CHEBI:15343"/>
        <dbReference type="ChEBI" id="CHEBI:59776"/>
        <dbReference type="ChEBI" id="CHEBI:62877"/>
        <dbReference type="EC" id="4.1.2.4"/>
    </reaction>
</comment>
<evidence type="ECO:0000256" key="4">
    <source>
        <dbReference type="ARBA" id="ARBA00023239"/>
    </source>
</evidence>
<dbReference type="Pfam" id="PF01791">
    <property type="entry name" value="DeoC"/>
    <property type="match status" value="1"/>
</dbReference>
<dbReference type="PANTHER" id="PTHR10889:SF3">
    <property type="entry name" value="DEOXYRIBOSE-PHOSPHATE ALDOLASE"/>
    <property type="match status" value="1"/>
</dbReference>
<feature type="compositionally biased region" description="Basic and acidic residues" evidence="8">
    <location>
        <begin position="1"/>
        <end position="11"/>
    </location>
</feature>